<protein>
    <submittedName>
        <fullName evidence="2">Uncharacterized protein</fullName>
    </submittedName>
</protein>
<sequence>MPASAALLPLLPSPSLPLPLLRAIRSLPRPSGRLRPCRRPPLAGVASNAHEDRLPLPLPLPLPLLLLPPPPTSSLFPDSLPRPKCHRRRRIPLPLAASNRHLLPHARRRHRRRPCCPQPTTTAGPAASTRFF</sequence>
<accession>A0A2T8KP37</accession>
<dbReference type="AlphaFoldDB" id="A0A2T8KP37"/>
<name>A0A2T8KP37_9POAL</name>
<organism evidence="2">
    <name type="scientific">Panicum hallii</name>
    <dbReference type="NCBI Taxonomy" id="206008"/>
    <lineage>
        <taxon>Eukaryota</taxon>
        <taxon>Viridiplantae</taxon>
        <taxon>Streptophyta</taxon>
        <taxon>Embryophyta</taxon>
        <taxon>Tracheophyta</taxon>
        <taxon>Spermatophyta</taxon>
        <taxon>Magnoliopsida</taxon>
        <taxon>Liliopsida</taxon>
        <taxon>Poales</taxon>
        <taxon>Poaceae</taxon>
        <taxon>PACMAD clade</taxon>
        <taxon>Panicoideae</taxon>
        <taxon>Panicodae</taxon>
        <taxon>Paniceae</taxon>
        <taxon>Panicinae</taxon>
        <taxon>Panicum</taxon>
        <taxon>Panicum sect. Panicum</taxon>
    </lineage>
</organism>
<evidence type="ECO:0000256" key="1">
    <source>
        <dbReference type="SAM" id="MobiDB-lite"/>
    </source>
</evidence>
<reference evidence="2" key="1">
    <citation type="submission" date="2018-04" db="EMBL/GenBank/DDBJ databases">
        <title>WGS assembly of Panicum hallii.</title>
        <authorList>
            <person name="Lovell J."/>
            <person name="Jenkins J."/>
            <person name="Lowry D."/>
            <person name="Mamidi S."/>
            <person name="Sreedasyam A."/>
            <person name="Weng X."/>
            <person name="Barry K."/>
            <person name="Bonette J."/>
            <person name="Campitelli B."/>
            <person name="Daum C."/>
            <person name="Gordon S."/>
            <person name="Gould B."/>
            <person name="Lipzen A."/>
            <person name="Macqueen A."/>
            <person name="Palacio-Mejia J."/>
            <person name="Plott C."/>
            <person name="Shakirov E."/>
            <person name="Shu S."/>
            <person name="Yoshinaga Y."/>
            <person name="Zane M."/>
            <person name="Rokhsar D."/>
            <person name="Grimwood J."/>
            <person name="Schmutz J."/>
            <person name="Juenger T."/>
        </authorList>
    </citation>
    <scope>NUCLEOTIDE SEQUENCE [LARGE SCALE GENOMIC DNA]</scope>
    <source>
        <strain evidence="2">FIL2</strain>
    </source>
</reference>
<feature type="region of interest" description="Disordered" evidence="1">
    <location>
        <begin position="96"/>
        <end position="132"/>
    </location>
</feature>
<dbReference type="Gramene" id="PVH63920">
    <property type="protein sequence ID" value="PVH63920"/>
    <property type="gene ID" value="PAHAL_2G135500"/>
</dbReference>
<evidence type="ECO:0000313" key="2">
    <source>
        <dbReference type="EMBL" id="PVH63920.1"/>
    </source>
</evidence>
<gene>
    <name evidence="2" type="ORF">PAHAL_2G135500</name>
</gene>
<proteinExistence type="predicted"/>
<dbReference type="Proteomes" id="UP000243499">
    <property type="component" value="Chromosome 2"/>
</dbReference>
<dbReference type="EMBL" id="CM008047">
    <property type="protein sequence ID" value="PVH63920.1"/>
    <property type="molecule type" value="Genomic_DNA"/>
</dbReference>
<feature type="compositionally biased region" description="Basic residues" evidence="1">
    <location>
        <begin position="102"/>
        <end position="114"/>
    </location>
</feature>